<dbReference type="Proteomes" id="UP000298663">
    <property type="component" value="Unassembled WGS sequence"/>
</dbReference>
<evidence type="ECO:0000313" key="2">
    <source>
        <dbReference type="Proteomes" id="UP000298663"/>
    </source>
</evidence>
<evidence type="ECO:0000313" key="1">
    <source>
        <dbReference type="EMBL" id="TKR76351.1"/>
    </source>
</evidence>
<keyword evidence="2" id="KW-1185">Reference proteome</keyword>
<accession>A0A4U5N237</accession>
<protein>
    <submittedName>
        <fullName evidence="1">Uncharacterized protein</fullName>
    </submittedName>
</protein>
<proteinExistence type="predicted"/>
<comment type="caution">
    <text evidence="1">The sequence shown here is derived from an EMBL/GenBank/DDBJ whole genome shotgun (WGS) entry which is preliminary data.</text>
</comment>
<sequence>METAVRRLRLNGGIVERMKGSGRLKSVVTSAMGPRVEELLVSPLGTISAEIGRNFEIRNGTGSLAACVLRMSRSRHPRSRRPSEARSTV</sequence>
<dbReference type="EMBL" id="AZBU02000005">
    <property type="protein sequence ID" value="TKR76351.1"/>
    <property type="molecule type" value="Genomic_DNA"/>
</dbReference>
<reference evidence="1 2" key="1">
    <citation type="journal article" date="2015" name="Genome Biol.">
        <title>Comparative genomics of Steinernema reveals deeply conserved gene regulatory networks.</title>
        <authorList>
            <person name="Dillman A.R."/>
            <person name="Macchietto M."/>
            <person name="Porter C.F."/>
            <person name="Rogers A."/>
            <person name="Williams B."/>
            <person name="Antoshechkin I."/>
            <person name="Lee M.M."/>
            <person name="Goodwin Z."/>
            <person name="Lu X."/>
            <person name="Lewis E.E."/>
            <person name="Goodrich-Blair H."/>
            <person name="Stock S.P."/>
            <person name="Adams B.J."/>
            <person name="Sternberg P.W."/>
            <person name="Mortazavi A."/>
        </authorList>
    </citation>
    <scope>NUCLEOTIDE SEQUENCE [LARGE SCALE GENOMIC DNA]</scope>
    <source>
        <strain evidence="1 2">ALL</strain>
    </source>
</reference>
<organism evidence="1 2">
    <name type="scientific">Steinernema carpocapsae</name>
    <name type="common">Entomopathogenic nematode</name>
    <dbReference type="NCBI Taxonomy" id="34508"/>
    <lineage>
        <taxon>Eukaryota</taxon>
        <taxon>Metazoa</taxon>
        <taxon>Ecdysozoa</taxon>
        <taxon>Nematoda</taxon>
        <taxon>Chromadorea</taxon>
        <taxon>Rhabditida</taxon>
        <taxon>Tylenchina</taxon>
        <taxon>Panagrolaimomorpha</taxon>
        <taxon>Strongyloidoidea</taxon>
        <taxon>Steinernematidae</taxon>
        <taxon>Steinernema</taxon>
    </lineage>
</organism>
<gene>
    <name evidence="1" type="ORF">L596_017500</name>
</gene>
<name>A0A4U5N237_STECR</name>
<reference evidence="1 2" key="2">
    <citation type="journal article" date="2019" name="G3 (Bethesda)">
        <title>Hybrid Assembly of the Genome of the Entomopathogenic Nematode Steinernema carpocapsae Identifies the X-Chromosome.</title>
        <authorList>
            <person name="Serra L."/>
            <person name="Macchietto M."/>
            <person name="Macias-Munoz A."/>
            <person name="McGill C.J."/>
            <person name="Rodriguez I.M."/>
            <person name="Rodriguez B."/>
            <person name="Murad R."/>
            <person name="Mortazavi A."/>
        </authorList>
    </citation>
    <scope>NUCLEOTIDE SEQUENCE [LARGE SCALE GENOMIC DNA]</scope>
    <source>
        <strain evidence="1 2">ALL</strain>
    </source>
</reference>
<dbReference type="AlphaFoldDB" id="A0A4U5N237"/>